<reference evidence="1" key="2">
    <citation type="journal article" date="2015" name="Data Brief">
        <title>Shoot transcriptome of the giant reed, Arundo donax.</title>
        <authorList>
            <person name="Barrero R.A."/>
            <person name="Guerrero F.D."/>
            <person name="Moolhuijzen P."/>
            <person name="Goolsby J.A."/>
            <person name="Tidwell J."/>
            <person name="Bellgard S.E."/>
            <person name="Bellgard M.I."/>
        </authorList>
    </citation>
    <scope>NUCLEOTIDE SEQUENCE</scope>
    <source>
        <tissue evidence="1">Shoot tissue taken approximately 20 cm above the soil surface</tissue>
    </source>
</reference>
<sequence>MVLLFNAASSSWWISYDPTVFWGDSRGNSPESRLQVRTIPPPRLWICIQPGCEQIHTFRAPLRSEVHRPVQSHQNLLTCWSVPTLAR</sequence>
<evidence type="ECO:0000313" key="1">
    <source>
        <dbReference type="EMBL" id="JAE03147.1"/>
    </source>
</evidence>
<name>A0A0A9ESV0_ARUDO</name>
<organism evidence="1">
    <name type="scientific">Arundo donax</name>
    <name type="common">Giant reed</name>
    <name type="synonym">Donax arundinaceus</name>
    <dbReference type="NCBI Taxonomy" id="35708"/>
    <lineage>
        <taxon>Eukaryota</taxon>
        <taxon>Viridiplantae</taxon>
        <taxon>Streptophyta</taxon>
        <taxon>Embryophyta</taxon>
        <taxon>Tracheophyta</taxon>
        <taxon>Spermatophyta</taxon>
        <taxon>Magnoliopsida</taxon>
        <taxon>Liliopsida</taxon>
        <taxon>Poales</taxon>
        <taxon>Poaceae</taxon>
        <taxon>PACMAD clade</taxon>
        <taxon>Arundinoideae</taxon>
        <taxon>Arundineae</taxon>
        <taxon>Arundo</taxon>
    </lineage>
</organism>
<protein>
    <submittedName>
        <fullName evidence="1">p2C66</fullName>
    </submittedName>
</protein>
<reference evidence="1" key="1">
    <citation type="submission" date="2014-09" db="EMBL/GenBank/DDBJ databases">
        <authorList>
            <person name="Magalhaes I.L.F."/>
            <person name="Oliveira U."/>
            <person name="Santos F.R."/>
            <person name="Vidigal T.H.D.A."/>
            <person name="Brescovit A.D."/>
            <person name="Santos A.J."/>
        </authorList>
    </citation>
    <scope>NUCLEOTIDE SEQUENCE</scope>
    <source>
        <tissue evidence="1">Shoot tissue taken approximately 20 cm above the soil surface</tissue>
    </source>
</reference>
<accession>A0A0A9ESV0</accession>
<dbReference type="AlphaFoldDB" id="A0A0A9ESV0"/>
<dbReference type="EMBL" id="GBRH01194749">
    <property type="protein sequence ID" value="JAE03147.1"/>
    <property type="molecule type" value="Transcribed_RNA"/>
</dbReference>
<proteinExistence type="predicted"/>